<organism evidence="3 4">
    <name type="scientific">Abeliophyllum distichum</name>
    <dbReference type="NCBI Taxonomy" id="126358"/>
    <lineage>
        <taxon>Eukaryota</taxon>
        <taxon>Viridiplantae</taxon>
        <taxon>Streptophyta</taxon>
        <taxon>Embryophyta</taxon>
        <taxon>Tracheophyta</taxon>
        <taxon>Spermatophyta</taxon>
        <taxon>Magnoliopsida</taxon>
        <taxon>eudicotyledons</taxon>
        <taxon>Gunneridae</taxon>
        <taxon>Pentapetalae</taxon>
        <taxon>asterids</taxon>
        <taxon>lamiids</taxon>
        <taxon>Lamiales</taxon>
        <taxon>Oleaceae</taxon>
        <taxon>Forsythieae</taxon>
        <taxon>Abeliophyllum</taxon>
    </lineage>
</organism>
<dbReference type="InterPro" id="IPR025724">
    <property type="entry name" value="GAG-pre-integrase_dom"/>
</dbReference>
<gene>
    <name evidence="3" type="ORF">Adt_12033</name>
</gene>
<name>A0ABD1UPL5_9LAMI</name>
<dbReference type="AlphaFoldDB" id="A0ABD1UPL5"/>
<evidence type="ECO:0000259" key="2">
    <source>
        <dbReference type="Pfam" id="PF13976"/>
    </source>
</evidence>
<comment type="caution">
    <text evidence="3">The sequence shown here is derived from an EMBL/GenBank/DDBJ whole genome shotgun (WGS) entry which is preliminary data.</text>
</comment>
<accession>A0ABD1UPL5</accession>
<feature type="region of interest" description="Disordered" evidence="1">
    <location>
        <begin position="88"/>
        <end position="118"/>
    </location>
</feature>
<dbReference type="EMBL" id="JBFOLK010000003">
    <property type="protein sequence ID" value="KAL2526979.1"/>
    <property type="molecule type" value="Genomic_DNA"/>
</dbReference>
<protein>
    <recommendedName>
        <fullName evidence="2">GAG-pre-integrase domain-containing protein</fullName>
    </recommendedName>
</protein>
<reference evidence="4" key="1">
    <citation type="submission" date="2024-07" db="EMBL/GenBank/DDBJ databases">
        <title>Two chromosome-level genome assemblies of Korean endemic species Abeliophyllum distichum and Forsythia ovata (Oleaceae).</title>
        <authorList>
            <person name="Jang H."/>
        </authorList>
    </citation>
    <scope>NUCLEOTIDE SEQUENCE [LARGE SCALE GENOMIC DNA]</scope>
</reference>
<sequence length="118" mass="13856">MTNNMMFLLDIQNDVAKCLKACVKYTSWLWHLRFRHLNFGDLELLSKKGMLYNPNTKKVIISRAVEFDEEDAWGWDTQDDDYNFSSITEGEDEMEVEQAREEIQEHTTPPHSSQSSVH</sequence>
<evidence type="ECO:0000313" key="3">
    <source>
        <dbReference type="EMBL" id="KAL2526979.1"/>
    </source>
</evidence>
<feature type="compositionally biased region" description="Polar residues" evidence="1">
    <location>
        <begin position="106"/>
        <end position="118"/>
    </location>
</feature>
<dbReference type="Pfam" id="PF13976">
    <property type="entry name" value="gag_pre-integrs"/>
    <property type="match status" value="1"/>
</dbReference>
<evidence type="ECO:0000313" key="4">
    <source>
        <dbReference type="Proteomes" id="UP001604336"/>
    </source>
</evidence>
<dbReference type="Proteomes" id="UP001604336">
    <property type="component" value="Unassembled WGS sequence"/>
</dbReference>
<proteinExistence type="predicted"/>
<evidence type="ECO:0000256" key="1">
    <source>
        <dbReference type="SAM" id="MobiDB-lite"/>
    </source>
</evidence>
<feature type="domain" description="GAG-pre-integrase" evidence="2">
    <location>
        <begin position="7"/>
        <end position="54"/>
    </location>
</feature>
<keyword evidence="4" id="KW-1185">Reference proteome</keyword>